<evidence type="ECO:0000259" key="1">
    <source>
        <dbReference type="Pfam" id="PF11181"/>
    </source>
</evidence>
<evidence type="ECO:0000313" key="3">
    <source>
        <dbReference type="Proteomes" id="UP001500359"/>
    </source>
</evidence>
<evidence type="ECO:0000313" key="2">
    <source>
        <dbReference type="EMBL" id="GAA0853398.1"/>
    </source>
</evidence>
<keyword evidence="3" id="KW-1185">Reference proteome</keyword>
<dbReference type="Pfam" id="PF11181">
    <property type="entry name" value="YflT"/>
    <property type="match status" value="1"/>
</dbReference>
<dbReference type="RefSeq" id="WP_343856359.1">
    <property type="nucleotide sequence ID" value="NZ_BAAAFD010000001.1"/>
</dbReference>
<protein>
    <recommendedName>
        <fullName evidence="1">General stress protein 17M-like domain-containing protein</fullName>
    </recommendedName>
</protein>
<dbReference type="PANTHER" id="PTHR36109:SF2">
    <property type="entry name" value="MEMBRANE PROTEIN"/>
    <property type="match status" value="1"/>
</dbReference>
<dbReference type="InterPro" id="IPR025889">
    <property type="entry name" value="GSP17M-like_dom"/>
</dbReference>
<sequence>MKTTVIGLFNNTKQVSASIHQLESMGLNAQQMSLITADNIDKDSFEITTNTKLPEAVGTGAAAGGALGLIVGGLAAVGSVATGGVGLLASGPIVAALTGGAFGAGGGGMLGAVLGTVMPDSEQQKIIDELEKNGALLCVECTEQEVSKVSHLLKTQNATKVETVNHAELEKIKGH</sequence>
<gene>
    <name evidence="2" type="ORF">GCM10009114_06070</name>
</gene>
<comment type="caution">
    <text evidence="2">The sequence shown here is derived from an EMBL/GenBank/DDBJ whole genome shotgun (WGS) entry which is preliminary data.</text>
</comment>
<dbReference type="PANTHER" id="PTHR36109">
    <property type="entry name" value="MEMBRANE PROTEIN-RELATED"/>
    <property type="match status" value="1"/>
</dbReference>
<proteinExistence type="predicted"/>
<reference evidence="3" key="1">
    <citation type="journal article" date="2019" name="Int. J. Syst. Evol. Microbiol.">
        <title>The Global Catalogue of Microorganisms (GCM) 10K type strain sequencing project: providing services to taxonomists for standard genome sequencing and annotation.</title>
        <authorList>
            <consortium name="The Broad Institute Genomics Platform"/>
            <consortium name="The Broad Institute Genome Sequencing Center for Infectious Disease"/>
            <person name="Wu L."/>
            <person name="Ma J."/>
        </authorList>
    </citation>
    <scope>NUCLEOTIDE SEQUENCE [LARGE SCALE GENOMIC DNA]</scope>
    <source>
        <strain evidence="3">JCM 15896</strain>
    </source>
</reference>
<dbReference type="InterPro" id="IPR052948">
    <property type="entry name" value="Low_temp-induced_all0457"/>
</dbReference>
<accession>A0ABP3WMT9</accession>
<dbReference type="Proteomes" id="UP001500359">
    <property type="component" value="Unassembled WGS sequence"/>
</dbReference>
<dbReference type="EMBL" id="BAAAFD010000001">
    <property type="protein sequence ID" value="GAA0853398.1"/>
    <property type="molecule type" value="Genomic_DNA"/>
</dbReference>
<organism evidence="2 3">
    <name type="scientific">Aliiglaciecola litoralis</name>
    <dbReference type="NCBI Taxonomy" id="582857"/>
    <lineage>
        <taxon>Bacteria</taxon>
        <taxon>Pseudomonadati</taxon>
        <taxon>Pseudomonadota</taxon>
        <taxon>Gammaproteobacteria</taxon>
        <taxon>Alteromonadales</taxon>
        <taxon>Alteromonadaceae</taxon>
        <taxon>Aliiglaciecola</taxon>
    </lineage>
</organism>
<name>A0ABP3WMT9_9ALTE</name>
<feature type="domain" description="General stress protein 17M-like" evidence="1">
    <location>
        <begin position="5"/>
        <end position="74"/>
    </location>
</feature>